<accession>A0ABR6ZGC2</accession>
<proteinExistence type="predicted"/>
<organism evidence="2 3">
    <name type="scientific">Undibacterium umbellatum</name>
    <dbReference type="NCBI Taxonomy" id="2762300"/>
    <lineage>
        <taxon>Bacteria</taxon>
        <taxon>Pseudomonadati</taxon>
        <taxon>Pseudomonadota</taxon>
        <taxon>Betaproteobacteria</taxon>
        <taxon>Burkholderiales</taxon>
        <taxon>Oxalobacteraceae</taxon>
        <taxon>Undibacterium</taxon>
    </lineage>
</organism>
<evidence type="ECO:0000256" key="1">
    <source>
        <dbReference type="SAM" id="Phobius"/>
    </source>
</evidence>
<evidence type="ECO:0000313" key="3">
    <source>
        <dbReference type="Proteomes" id="UP000646911"/>
    </source>
</evidence>
<dbReference type="EMBL" id="JACOFX010000019">
    <property type="protein sequence ID" value="MBC3910776.1"/>
    <property type="molecule type" value="Genomic_DNA"/>
</dbReference>
<dbReference type="RefSeq" id="WP_186956350.1">
    <property type="nucleotide sequence ID" value="NZ_JACOFX010000019.1"/>
</dbReference>
<keyword evidence="1" id="KW-0472">Membrane</keyword>
<protein>
    <submittedName>
        <fullName evidence="2">Uncharacterized protein</fullName>
    </submittedName>
</protein>
<keyword evidence="3" id="KW-1185">Reference proteome</keyword>
<evidence type="ECO:0000313" key="2">
    <source>
        <dbReference type="EMBL" id="MBC3910776.1"/>
    </source>
</evidence>
<keyword evidence="1" id="KW-1133">Transmembrane helix</keyword>
<gene>
    <name evidence="2" type="ORF">H8L47_24710</name>
</gene>
<feature type="transmembrane region" description="Helical" evidence="1">
    <location>
        <begin position="73"/>
        <end position="90"/>
    </location>
</feature>
<reference evidence="2 3" key="1">
    <citation type="submission" date="2020-08" db="EMBL/GenBank/DDBJ databases">
        <title>Novel species isolated from subtropical streams in China.</title>
        <authorList>
            <person name="Lu H."/>
        </authorList>
    </citation>
    <scope>NUCLEOTIDE SEQUENCE [LARGE SCALE GENOMIC DNA]</scope>
    <source>
        <strain evidence="2 3">NL8W</strain>
    </source>
</reference>
<feature type="transmembrane region" description="Helical" evidence="1">
    <location>
        <begin position="96"/>
        <end position="114"/>
    </location>
</feature>
<dbReference type="Proteomes" id="UP000646911">
    <property type="component" value="Unassembled WGS sequence"/>
</dbReference>
<comment type="caution">
    <text evidence="2">The sequence shown here is derived from an EMBL/GenBank/DDBJ whole genome shotgun (WGS) entry which is preliminary data.</text>
</comment>
<keyword evidence="1" id="KW-0812">Transmembrane</keyword>
<sequence length="180" mass="20443">MTEKNEASSLRRKLVPSGDAKKVTGFTHSAFKRLFTSVRSEREESFNEARERLGWTEDDIAGFLEYRKKETTIYALLTAVAFLFACGAPYSENPWSHLVTSLAVMLMIGTRWLVAHFRLTQVRHRALLSFAEYLGVLFPFLSESVKEISEGLSEKKVVDTSKRADESAKIVDLNKNHSNH</sequence>
<name>A0ABR6ZGC2_9BURK</name>